<dbReference type="Proteomes" id="UP001055420">
    <property type="component" value="Plasmid unnamed"/>
</dbReference>
<accession>A0ABY5E858</accession>
<sequence>MRNLIVLAFAITGLVCKSASQELPPCKEVKQVKIDTDQRKKKILSDYIDYCVKKEWKNDKGIVMLREFRNELGQDCWLLIPSIDDSYKDNPPERFATFEGDIILIFSADSMQNVIPAKGDKNRLNQCLEQITGDRVYTRPTIKGRWADSLRPITNKKITQGAHRMVGGNGGTLLIVFNADGTYKKLLPV</sequence>
<organism evidence="1 2">
    <name type="scientific">Dyadobacter chenhuakuii</name>
    <dbReference type="NCBI Taxonomy" id="2909339"/>
    <lineage>
        <taxon>Bacteria</taxon>
        <taxon>Pseudomonadati</taxon>
        <taxon>Bacteroidota</taxon>
        <taxon>Cytophagia</taxon>
        <taxon>Cytophagales</taxon>
        <taxon>Spirosomataceae</taxon>
        <taxon>Dyadobacter</taxon>
    </lineage>
</organism>
<name>A0ABY5E858_9BACT</name>
<evidence type="ECO:0000313" key="2">
    <source>
        <dbReference type="Proteomes" id="UP001055420"/>
    </source>
</evidence>
<dbReference type="EMBL" id="CP099631">
    <property type="protein sequence ID" value="UTM21737.1"/>
    <property type="molecule type" value="Genomic_DNA"/>
</dbReference>
<proteinExistence type="predicted"/>
<evidence type="ECO:0000313" key="1">
    <source>
        <dbReference type="EMBL" id="UTM21737.1"/>
    </source>
</evidence>
<gene>
    <name evidence="1" type="ORF">NFI80_25425</name>
</gene>
<dbReference type="RefSeq" id="WP_254414181.1">
    <property type="nucleotide sequence ID" value="NZ_CP099631.1"/>
</dbReference>
<keyword evidence="2" id="KW-1185">Reference proteome</keyword>
<protein>
    <submittedName>
        <fullName evidence="1">Uncharacterized protein</fullName>
    </submittedName>
</protein>
<reference evidence="1" key="1">
    <citation type="submission" date="2022-06" db="EMBL/GenBank/DDBJ databases">
        <title>Novel species in genus Dyadobacter.</title>
        <authorList>
            <person name="Ma C."/>
        </authorList>
    </citation>
    <scope>NUCLEOTIDE SEQUENCE</scope>
    <source>
        <strain evidence="1">CY22</strain>
        <plasmid evidence="1">unnamed</plasmid>
    </source>
</reference>
<keyword evidence="1" id="KW-0614">Plasmid</keyword>
<geneLocation type="plasmid" evidence="1 2">
    <name>unnamed</name>
</geneLocation>